<dbReference type="EMBL" id="JAPFQI010000021">
    <property type="protein sequence ID" value="MCW8087734.1"/>
    <property type="molecule type" value="Genomic_DNA"/>
</dbReference>
<name>A0ABT3NZZ7_9PROT</name>
<keyword evidence="2" id="KW-0378">Hydrolase</keyword>
<dbReference type="PANTHER" id="PTHR43037:SF1">
    <property type="entry name" value="BLL1128 PROTEIN"/>
    <property type="match status" value="1"/>
</dbReference>
<dbReference type="InterPro" id="IPR029058">
    <property type="entry name" value="AB_hydrolase_fold"/>
</dbReference>
<dbReference type="Proteomes" id="UP001526430">
    <property type="component" value="Unassembled WGS sequence"/>
</dbReference>
<protein>
    <submittedName>
        <fullName evidence="3">PHB depolymerase family esterase</fullName>
    </submittedName>
</protein>
<dbReference type="Pfam" id="PF10503">
    <property type="entry name" value="Esterase_PHB"/>
    <property type="match status" value="1"/>
</dbReference>
<dbReference type="InterPro" id="IPR010126">
    <property type="entry name" value="Esterase_phb"/>
</dbReference>
<dbReference type="Gene3D" id="3.40.50.1820">
    <property type="entry name" value="alpha/beta hydrolase"/>
    <property type="match status" value="1"/>
</dbReference>
<proteinExistence type="predicted"/>
<comment type="caution">
    <text evidence="3">The sequence shown here is derived from an EMBL/GenBank/DDBJ whole genome shotgun (WGS) entry which is preliminary data.</text>
</comment>
<accession>A0ABT3NZZ7</accession>
<dbReference type="PANTHER" id="PTHR43037">
    <property type="entry name" value="UNNAMED PRODUCT-RELATED"/>
    <property type="match status" value="1"/>
</dbReference>
<dbReference type="InterPro" id="IPR050955">
    <property type="entry name" value="Plant_Biomass_Hydrol_Est"/>
</dbReference>
<dbReference type="RefSeq" id="WP_301591940.1">
    <property type="nucleotide sequence ID" value="NZ_JAPFQI010000021.1"/>
</dbReference>
<evidence type="ECO:0000313" key="3">
    <source>
        <dbReference type="EMBL" id="MCW8087734.1"/>
    </source>
</evidence>
<keyword evidence="1" id="KW-0732">Signal</keyword>
<sequence length="360" mass="38191">MRKPFASLDDLVRRHVASSGPSGPSPLSRLVGFGANPGALDGYSFVPPGARGLVVILHGCQQDARGYDRGTGWTTLAEREGFAVLAPEQRGPNNPMRCFNWFDMERGRAEAESIAQMVRHLVAAEGLDARRVYVSGLSAGGAMANFLLAAHPALFAGGAVLAGLPFGAARTMEEALLAMRGGVRHAPREWGDLVRRASNHRGPWPSVSIWQGAADTTVAPRNAADLAAQWLDLHGITGAPRSSVTVDGARRLQWHDGAGRTAVEAWTLEGLAHGAPIGPGVEEAVRRGGVAGPFILDAGIHSTWHSAAAWGLADPERVIADAPEAAPRPREAPLMPDPLEWAQMSPEQAIERAMRLAGRQ</sequence>
<reference evidence="3 4" key="1">
    <citation type="submission" date="2022-10" db="EMBL/GenBank/DDBJ databases">
        <title>Roseococcus glaciei nov., sp. nov., isolated from glacier.</title>
        <authorList>
            <person name="Liu Q."/>
            <person name="Xin Y.-H."/>
        </authorList>
    </citation>
    <scope>NUCLEOTIDE SEQUENCE [LARGE SCALE GENOMIC DNA]</scope>
    <source>
        <strain evidence="3 4">MDT2-1-1</strain>
    </source>
</reference>
<dbReference type="NCBIfam" id="TIGR01840">
    <property type="entry name" value="esterase_phb"/>
    <property type="match status" value="1"/>
</dbReference>
<organism evidence="3 4">
    <name type="scientific">Sabulicella glaciei</name>
    <dbReference type="NCBI Taxonomy" id="2984948"/>
    <lineage>
        <taxon>Bacteria</taxon>
        <taxon>Pseudomonadati</taxon>
        <taxon>Pseudomonadota</taxon>
        <taxon>Alphaproteobacteria</taxon>
        <taxon>Acetobacterales</taxon>
        <taxon>Acetobacteraceae</taxon>
        <taxon>Sabulicella</taxon>
    </lineage>
</organism>
<dbReference type="SUPFAM" id="SSF53474">
    <property type="entry name" value="alpha/beta-Hydrolases"/>
    <property type="match status" value="2"/>
</dbReference>
<evidence type="ECO:0000256" key="2">
    <source>
        <dbReference type="ARBA" id="ARBA00022801"/>
    </source>
</evidence>
<gene>
    <name evidence="3" type="ORF">OF850_19170</name>
</gene>
<evidence type="ECO:0000256" key="1">
    <source>
        <dbReference type="ARBA" id="ARBA00022729"/>
    </source>
</evidence>
<evidence type="ECO:0000313" key="4">
    <source>
        <dbReference type="Proteomes" id="UP001526430"/>
    </source>
</evidence>
<keyword evidence="4" id="KW-1185">Reference proteome</keyword>